<organism evidence="4 5">
    <name type="scientific">Exobacillus caeni</name>
    <dbReference type="NCBI Taxonomy" id="2574798"/>
    <lineage>
        <taxon>Bacteria</taxon>
        <taxon>Bacillati</taxon>
        <taxon>Bacillota</taxon>
        <taxon>Bacilli</taxon>
        <taxon>Bacillales</taxon>
        <taxon>Guptibacillaceae</taxon>
        <taxon>Exobacillus</taxon>
    </lineage>
</organism>
<dbReference type="CDD" id="cd03794">
    <property type="entry name" value="GT4_WbuB-like"/>
    <property type="match status" value="1"/>
</dbReference>
<dbReference type="AlphaFoldDB" id="A0A5R9F577"/>
<dbReference type="PANTHER" id="PTHR45947:SF3">
    <property type="entry name" value="SULFOQUINOVOSYL TRANSFERASE SQD2"/>
    <property type="match status" value="1"/>
</dbReference>
<dbReference type="Gene3D" id="3.40.50.2000">
    <property type="entry name" value="Glycogen Phosphorylase B"/>
    <property type="match status" value="2"/>
</dbReference>
<keyword evidence="1" id="KW-0812">Transmembrane</keyword>
<dbReference type="InterPro" id="IPR028098">
    <property type="entry name" value="Glyco_trans_4-like_N"/>
</dbReference>
<feature type="domain" description="Glycosyltransferase subfamily 4-like N-terminal" evidence="3">
    <location>
        <begin position="19"/>
        <end position="204"/>
    </location>
</feature>
<evidence type="ECO:0000259" key="2">
    <source>
        <dbReference type="Pfam" id="PF00534"/>
    </source>
</evidence>
<dbReference type="OrthoDB" id="9811902at2"/>
<evidence type="ECO:0000313" key="5">
    <source>
        <dbReference type="Proteomes" id="UP000308230"/>
    </source>
</evidence>
<dbReference type="EMBL" id="SWLG01000002">
    <property type="protein sequence ID" value="TLS38677.1"/>
    <property type="molecule type" value="Genomic_DNA"/>
</dbReference>
<dbReference type="Pfam" id="PF00534">
    <property type="entry name" value="Glycos_transf_1"/>
    <property type="match status" value="1"/>
</dbReference>
<keyword evidence="5" id="KW-1185">Reference proteome</keyword>
<protein>
    <submittedName>
        <fullName evidence="4">Glycosyltransferase family 4 protein</fullName>
    </submittedName>
</protein>
<sequence length="404" mass="46959">MEKKILIISQNFYPEIGSAANRIKNIYQLLQEHNYNVTVLTTQPSYPNKKIYYDEKFWNDSSLNHDNGKIHRVSITNRKYSRSLFNRLIYYLEMMVKILWFVLWDKRKYDYVFVTTPPIFIGFVGLFAKLRYRSKLLLDVRDLWPDSLKGVGVFNYSIVLKLFSYLERLLYEKADKIIVNSLGFVKHIQTKAGVKESQISFVPNAARSEEVSREKFEINQPFKVIYAGNLGLAQDIEILKKLARSLDEHNIELTIIGYGLKRPELVEFIKNNSLSNVTVLSPQTRKECLAIIARHQVGIVTLNNNEVFETVLPGKIIDYMTCGVPIVASVKGYSKQVIEKENTGLIASMNDAQEMLDHIFYLQNNPDYQKMLSANCIRFINEKFVWERNIEIVTAYLNKKHINV</sequence>
<dbReference type="Pfam" id="PF13579">
    <property type="entry name" value="Glyco_trans_4_4"/>
    <property type="match status" value="1"/>
</dbReference>
<dbReference type="InterPro" id="IPR001296">
    <property type="entry name" value="Glyco_trans_1"/>
</dbReference>
<dbReference type="InterPro" id="IPR050194">
    <property type="entry name" value="Glycosyltransferase_grp1"/>
</dbReference>
<gene>
    <name evidence="4" type="ORF">FCL54_04020</name>
</gene>
<reference evidence="4 5" key="1">
    <citation type="submission" date="2019-04" db="EMBL/GenBank/DDBJ databases">
        <title>Bacillus caeni sp. nov., a bacterium isolated from mangrove sediment.</title>
        <authorList>
            <person name="Huang H."/>
            <person name="Mo K."/>
            <person name="Hu Y."/>
        </authorList>
    </citation>
    <scope>NUCLEOTIDE SEQUENCE [LARGE SCALE GENOMIC DNA]</scope>
    <source>
        <strain evidence="4 5">HB172195</strain>
    </source>
</reference>
<feature type="domain" description="Glycosyl transferase family 1" evidence="2">
    <location>
        <begin position="211"/>
        <end position="375"/>
    </location>
</feature>
<proteinExistence type="predicted"/>
<dbReference type="RefSeq" id="WP_138123471.1">
    <property type="nucleotide sequence ID" value="NZ_SWLG01000002.1"/>
</dbReference>
<dbReference type="PANTHER" id="PTHR45947">
    <property type="entry name" value="SULFOQUINOVOSYL TRANSFERASE SQD2"/>
    <property type="match status" value="1"/>
</dbReference>
<evidence type="ECO:0000313" key="4">
    <source>
        <dbReference type="EMBL" id="TLS38677.1"/>
    </source>
</evidence>
<evidence type="ECO:0000256" key="1">
    <source>
        <dbReference type="SAM" id="Phobius"/>
    </source>
</evidence>
<feature type="transmembrane region" description="Helical" evidence="1">
    <location>
        <begin position="109"/>
        <end position="128"/>
    </location>
</feature>
<comment type="caution">
    <text evidence="4">The sequence shown here is derived from an EMBL/GenBank/DDBJ whole genome shotgun (WGS) entry which is preliminary data.</text>
</comment>
<accession>A0A5R9F577</accession>
<feature type="transmembrane region" description="Helical" evidence="1">
    <location>
        <begin position="84"/>
        <end position="103"/>
    </location>
</feature>
<keyword evidence="1" id="KW-0472">Membrane</keyword>
<dbReference type="Proteomes" id="UP000308230">
    <property type="component" value="Unassembled WGS sequence"/>
</dbReference>
<dbReference type="GO" id="GO:0016758">
    <property type="term" value="F:hexosyltransferase activity"/>
    <property type="evidence" value="ECO:0007669"/>
    <property type="project" value="TreeGrafter"/>
</dbReference>
<dbReference type="SUPFAM" id="SSF53756">
    <property type="entry name" value="UDP-Glycosyltransferase/glycogen phosphorylase"/>
    <property type="match status" value="1"/>
</dbReference>
<evidence type="ECO:0000259" key="3">
    <source>
        <dbReference type="Pfam" id="PF13579"/>
    </source>
</evidence>
<name>A0A5R9F577_9BACL</name>
<keyword evidence="1" id="KW-1133">Transmembrane helix</keyword>
<keyword evidence="4" id="KW-0808">Transferase</keyword>